<evidence type="ECO:0000256" key="4">
    <source>
        <dbReference type="ARBA" id="ARBA00022502"/>
    </source>
</evidence>
<dbReference type="Gene3D" id="3.40.720.10">
    <property type="entry name" value="Alkaline Phosphatase, subunit A"/>
    <property type="match status" value="1"/>
</dbReference>
<evidence type="ECO:0000256" key="7">
    <source>
        <dbReference type="ARBA" id="ARBA00022824"/>
    </source>
</evidence>
<dbReference type="UniPathway" id="UPA00196"/>
<feature type="transmembrane region" description="Helical" evidence="11">
    <location>
        <begin position="530"/>
        <end position="550"/>
    </location>
</feature>
<feature type="transmembrane region" description="Helical" evidence="11">
    <location>
        <begin position="722"/>
        <end position="744"/>
    </location>
</feature>
<comment type="similarity">
    <text evidence="3">Belongs to the PIGG/PIGN/PIGO family. PIGO subfamily.</text>
</comment>
<evidence type="ECO:0000313" key="12">
    <source>
        <dbReference type="EMBL" id="PVH98746.1"/>
    </source>
</evidence>
<dbReference type="EMBL" id="KZ805407">
    <property type="protein sequence ID" value="PVH98746.1"/>
    <property type="molecule type" value="Genomic_DNA"/>
</dbReference>
<evidence type="ECO:0000256" key="3">
    <source>
        <dbReference type="ARBA" id="ARBA00008695"/>
    </source>
</evidence>
<dbReference type="Pfam" id="PF01663">
    <property type="entry name" value="Phosphodiest"/>
    <property type="match status" value="1"/>
</dbReference>
<dbReference type="OrthoDB" id="272139at2759"/>
<keyword evidence="9 11" id="KW-0472">Membrane</keyword>
<sequence>MQLLIVLKIPSHPVNGATRLKTVQMDNGEPEPSYEGIAAAFAKAKAEKEKQEAQGLKPTSVDAGKASRAGEVHFKAAHGIVIAFFTWILILHVLGIYLFTSGFLLTRLVLDHKSECAVPPIEGALSYSSGSPETGCWHPKTFEKAIIILVDALRYDFTVPFPADGSDETAHQFHNAIPVLYETAVNHPNNAFLLPFIADPPTTTLQRLKGLTTGTLPTFIDAGSNFAATAIDEDNLIAQLYNSSKRIVHLGDDTWHSLFPGYFEPNLTRPYDSFNVWDLHTVDNGVTDHLFPLMHSSNTSKWDVVIGHYLGVDHAGHRYGPDHPAMNAKLNQMDGIIRRMINQLDDSTLLVVMGDHGMDAKGDHGGESDDEIQAALWMYTKQKVFGRSSPDYITPPATAKDRPVAQIDLVPTLSLLLGMPVPFNNLGKPIEEAFIGAKGDGYQNLAIVNRLTAAQIHRYQHEYALARGIDESTRSSSLTLWTAAHAAWDLANGKAHAGHYQSVYSAFAAYQQETLSICRGLWARFDIPRMLNGVIILFSTLVVLGVYARGIEGDRTELTPALLIHGGIGTVLGSIAGFAITFALTSLPKEHVLVCAAALGGMIGVSSAFWYIRLRLISPFPTTIWGWMSVGFTLLLSIGFAANSFTIWEDEILLYFLCTFGVVAALSSFRQKAVADQALGCYHSVLFIILTRIASLSRLCREEQMPYCKSTYYASANSSTSAIWQLAIPYAIALLIPVFIQGYYQGTRSYQGSAVMWLNLALRFGLLLSAAFWTMDAADDGDWYPWLGETIKTSKIVVAQITFAIALAFGYSTFNWSKPLLSIENQATSSTSQHAHVAADGGRTSITIFGYANVHGSRYALLITVWYLAIALVQKPMGAGALAIATWQIFSLLEIIDTNKLSDSPIGPIVLGLLGSFHFFKTGHQATLASIQWETAFIPLRTIRYPWSPLLVILNHFGAHILCAVAVPAIVLWKQPPKKKGLLGDVAKAVGTHLLFYATVNLATTVWAGHLRRHLMLYRIFSPRFMVGGAALVIVDLFCIFIAVGGTRISFLSVAEVFGFPG</sequence>
<dbReference type="Proteomes" id="UP000244855">
    <property type="component" value="Unassembled WGS sequence"/>
</dbReference>
<dbReference type="STRING" id="97972.A0A2V1DKM5"/>
<dbReference type="AlphaFoldDB" id="A0A2V1DKM5"/>
<evidence type="ECO:0000256" key="6">
    <source>
        <dbReference type="ARBA" id="ARBA00022692"/>
    </source>
</evidence>
<feature type="transmembrane region" description="Helical" evidence="11">
    <location>
        <begin position="796"/>
        <end position="814"/>
    </location>
</feature>
<keyword evidence="6 11" id="KW-0812">Transmembrane</keyword>
<comment type="subcellular location">
    <subcellularLocation>
        <location evidence="1">Endoplasmic reticulum membrane</location>
        <topology evidence="1">Multi-pass membrane protein</topology>
    </subcellularLocation>
</comment>
<keyword evidence="7" id="KW-0256">Endoplasmic reticulum</keyword>
<evidence type="ECO:0000256" key="11">
    <source>
        <dbReference type="SAM" id="Phobius"/>
    </source>
</evidence>
<dbReference type="PANTHER" id="PTHR23071:SF1">
    <property type="entry name" value="GPI ETHANOLAMINE PHOSPHATE TRANSFERASE 3"/>
    <property type="match status" value="1"/>
</dbReference>
<evidence type="ECO:0000313" key="13">
    <source>
        <dbReference type="Proteomes" id="UP000244855"/>
    </source>
</evidence>
<dbReference type="GO" id="GO:0006506">
    <property type="term" value="P:GPI anchor biosynthetic process"/>
    <property type="evidence" value="ECO:0007669"/>
    <property type="project" value="UniProtKB-UniPathway"/>
</dbReference>
<gene>
    <name evidence="12" type="ORF">DM02DRAFT_565880</name>
</gene>
<proteinExistence type="inferred from homology"/>
<feature type="transmembrane region" description="Helical" evidence="11">
    <location>
        <begin position="562"/>
        <end position="585"/>
    </location>
</feature>
<organism evidence="12 13">
    <name type="scientific">Periconia macrospinosa</name>
    <dbReference type="NCBI Taxonomy" id="97972"/>
    <lineage>
        <taxon>Eukaryota</taxon>
        <taxon>Fungi</taxon>
        <taxon>Dikarya</taxon>
        <taxon>Ascomycota</taxon>
        <taxon>Pezizomycotina</taxon>
        <taxon>Dothideomycetes</taxon>
        <taxon>Pleosporomycetidae</taxon>
        <taxon>Pleosporales</taxon>
        <taxon>Massarineae</taxon>
        <taxon>Periconiaceae</taxon>
        <taxon>Periconia</taxon>
    </lineage>
</organism>
<keyword evidence="8 11" id="KW-1133">Transmembrane helix</keyword>
<keyword evidence="4" id="KW-0337">GPI-anchor biosynthesis</keyword>
<feature type="transmembrane region" description="Helical" evidence="11">
    <location>
        <begin position="624"/>
        <end position="645"/>
    </location>
</feature>
<feature type="transmembrane region" description="Helical" evidence="11">
    <location>
        <begin position="592"/>
        <end position="612"/>
    </location>
</feature>
<feature type="transmembrane region" description="Helical" evidence="11">
    <location>
        <begin position="80"/>
        <end position="105"/>
    </location>
</feature>
<keyword evidence="5" id="KW-0808">Transferase</keyword>
<dbReference type="InterPro" id="IPR039524">
    <property type="entry name" value="PIGO/GPI13"/>
</dbReference>
<evidence type="ECO:0000256" key="5">
    <source>
        <dbReference type="ARBA" id="ARBA00022679"/>
    </source>
</evidence>
<dbReference type="InterPro" id="IPR002591">
    <property type="entry name" value="Phosphodiest/P_Trfase"/>
</dbReference>
<feature type="transmembrane region" description="Helical" evidence="11">
    <location>
        <begin position="993"/>
        <end position="1011"/>
    </location>
</feature>
<dbReference type="InterPro" id="IPR037675">
    <property type="entry name" value="PIG-O_N"/>
</dbReference>
<feature type="transmembrane region" description="Helical" evidence="11">
    <location>
        <begin position="1023"/>
        <end position="1044"/>
    </location>
</feature>
<feature type="transmembrane region" description="Helical" evidence="11">
    <location>
        <begin position="756"/>
        <end position="775"/>
    </location>
</feature>
<keyword evidence="13" id="KW-1185">Reference proteome</keyword>
<name>A0A2V1DKM5_9PLEO</name>
<evidence type="ECO:0000256" key="1">
    <source>
        <dbReference type="ARBA" id="ARBA00004477"/>
    </source>
</evidence>
<dbReference type="SUPFAM" id="SSF53649">
    <property type="entry name" value="Alkaline phosphatase-like"/>
    <property type="match status" value="1"/>
</dbReference>
<comment type="pathway">
    <text evidence="2">Glycolipid biosynthesis; glycosylphosphatidylinositol-anchor biosynthesis.</text>
</comment>
<accession>A0A2V1DKM5</accession>
<feature type="transmembrane region" description="Helical" evidence="11">
    <location>
        <begin position="652"/>
        <end position="670"/>
    </location>
</feature>
<feature type="transmembrane region" description="Helical" evidence="11">
    <location>
        <begin position="950"/>
        <end position="973"/>
    </location>
</feature>
<reference evidence="12 13" key="1">
    <citation type="journal article" date="2018" name="Sci. Rep.">
        <title>Comparative genomics provides insights into the lifestyle and reveals functional heterogeneity of dark septate endophytic fungi.</title>
        <authorList>
            <person name="Knapp D.G."/>
            <person name="Nemeth J.B."/>
            <person name="Barry K."/>
            <person name="Hainaut M."/>
            <person name="Henrissat B."/>
            <person name="Johnson J."/>
            <person name="Kuo A."/>
            <person name="Lim J.H.P."/>
            <person name="Lipzen A."/>
            <person name="Nolan M."/>
            <person name="Ohm R.A."/>
            <person name="Tamas L."/>
            <person name="Grigoriev I.V."/>
            <person name="Spatafora J.W."/>
            <person name="Nagy L.G."/>
            <person name="Kovacs G.M."/>
        </authorList>
    </citation>
    <scope>NUCLEOTIDE SEQUENCE [LARGE SCALE GENOMIC DNA]</scope>
    <source>
        <strain evidence="12 13">DSE2036</strain>
    </source>
</reference>
<evidence type="ECO:0000256" key="10">
    <source>
        <dbReference type="ARBA" id="ARBA00023180"/>
    </source>
</evidence>
<evidence type="ECO:0000256" key="2">
    <source>
        <dbReference type="ARBA" id="ARBA00004687"/>
    </source>
</evidence>
<dbReference type="InterPro" id="IPR017850">
    <property type="entry name" value="Alkaline_phosphatase_core_sf"/>
</dbReference>
<evidence type="ECO:0000256" key="9">
    <source>
        <dbReference type="ARBA" id="ARBA00023136"/>
    </source>
</evidence>
<protein>
    <submittedName>
        <fullName evidence="12">Uncharacterized protein</fullName>
    </submittedName>
</protein>
<dbReference type="GO" id="GO:0005789">
    <property type="term" value="C:endoplasmic reticulum membrane"/>
    <property type="evidence" value="ECO:0007669"/>
    <property type="project" value="UniProtKB-SubCell"/>
</dbReference>
<evidence type="ECO:0000256" key="8">
    <source>
        <dbReference type="ARBA" id="ARBA00022989"/>
    </source>
</evidence>
<dbReference type="CDD" id="cd16023">
    <property type="entry name" value="GPI_EPT_3"/>
    <property type="match status" value="1"/>
</dbReference>
<dbReference type="GO" id="GO:0051377">
    <property type="term" value="F:mannose-ethanolamine phosphotransferase activity"/>
    <property type="evidence" value="ECO:0007669"/>
    <property type="project" value="InterPro"/>
</dbReference>
<keyword evidence="10" id="KW-0325">Glycoprotein</keyword>
<dbReference type="PANTHER" id="PTHR23071">
    <property type="entry name" value="PHOSPHATIDYLINOSITOL GLYCAN"/>
    <property type="match status" value="1"/>
</dbReference>